<reference evidence="2 3" key="1">
    <citation type="journal article" date="2009" name="Stand. Genomic Sci.">
        <title>Complete genome sequence of Pedobacter heparinus type strain (HIM 762-3).</title>
        <authorList>
            <person name="Han C."/>
            <person name="Spring S."/>
            <person name="Lapidus A."/>
            <person name="Del Rio T.G."/>
            <person name="Tice H."/>
            <person name="Copeland A."/>
            <person name="Cheng J.F."/>
            <person name="Lucas S."/>
            <person name="Chen F."/>
            <person name="Nolan M."/>
            <person name="Bruce D."/>
            <person name="Goodwin L."/>
            <person name="Pitluck S."/>
            <person name="Ivanova N."/>
            <person name="Mavromatis K."/>
            <person name="Mikhailova N."/>
            <person name="Pati A."/>
            <person name="Chen A."/>
            <person name="Palaniappan K."/>
            <person name="Land M."/>
            <person name="Hauser L."/>
            <person name="Chang Y.J."/>
            <person name="Jeffries C.C."/>
            <person name="Saunders E."/>
            <person name="Chertkov O."/>
            <person name="Brettin T."/>
            <person name="Goker M."/>
            <person name="Rohde M."/>
            <person name="Bristow J."/>
            <person name="Eisen J.A."/>
            <person name="Markowitz V."/>
            <person name="Hugenholtz P."/>
            <person name="Kyrpides N.C."/>
            <person name="Klenk H.P."/>
            <person name="Detter J.C."/>
        </authorList>
    </citation>
    <scope>NUCLEOTIDE SEQUENCE [LARGE SCALE GENOMIC DNA]</scope>
    <source>
        <strain evidence="3">ATCC 13125 / DSM 2366 / CIP 104194 / JCM 7457 / NBRC 12017 / NCIMB 9290 / NRRL B-14731 / HIM 762-3</strain>
    </source>
</reference>
<dbReference type="OrthoDB" id="3507058at2"/>
<dbReference type="STRING" id="485917.Phep_1303"/>
<accession>C6XSH3</accession>
<dbReference type="InterPro" id="IPR017853">
    <property type="entry name" value="GH"/>
</dbReference>
<evidence type="ECO:0000256" key="1">
    <source>
        <dbReference type="SAM" id="SignalP"/>
    </source>
</evidence>
<name>C6XSH3_PEDHD</name>
<dbReference type="AlphaFoldDB" id="C6XSH3"/>
<dbReference type="HOGENOM" id="CLU_550777_0_0_10"/>
<dbReference type="Gene3D" id="3.20.20.80">
    <property type="entry name" value="Glycosidases"/>
    <property type="match status" value="1"/>
</dbReference>
<feature type="chain" id="PRO_5002973175" description="Asl1-like glycosyl hydrolase catalytic domain-containing protein" evidence="1">
    <location>
        <begin position="26"/>
        <end position="495"/>
    </location>
</feature>
<dbReference type="EMBL" id="CP001681">
    <property type="protein sequence ID" value="ACU03518.1"/>
    <property type="molecule type" value="Genomic_DNA"/>
</dbReference>
<dbReference type="eggNOG" id="ENOG5033HNV">
    <property type="taxonomic scope" value="Bacteria"/>
</dbReference>
<dbReference type="SUPFAM" id="SSF51445">
    <property type="entry name" value="(Trans)glycosidases"/>
    <property type="match status" value="1"/>
</dbReference>
<evidence type="ECO:0000313" key="3">
    <source>
        <dbReference type="Proteomes" id="UP000000852"/>
    </source>
</evidence>
<organism evidence="2 3">
    <name type="scientific">Pedobacter heparinus (strain ATCC 13125 / DSM 2366 / CIP 104194 / JCM 7457 / NBRC 12017 / NCIMB 9290 / NRRL B-14731 / HIM 762-3)</name>
    <dbReference type="NCBI Taxonomy" id="485917"/>
    <lineage>
        <taxon>Bacteria</taxon>
        <taxon>Pseudomonadati</taxon>
        <taxon>Bacteroidota</taxon>
        <taxon>Sphingobacteriia</taxon>
        <taxon>Sphingobacteriales</taxon>
        <taxon>Sphingobacteriaceae</taxon>
        <taxon>Pedobacter</taxon>
    </lineage>
</organism>
<keyword evidence="3" id="KW-1185">Reference proteome</keyword>
<sequence>MITLKRNIPGLLLVLVLAMGCVKNAPQPVVPVMPELPPVTGGNGSAMVTVDCAVAQGDVMRFEQSNVHSTTSDLPGEKARLWLQGLNHKTIRTWLALSTINSKGYNYKYSSDVPAETSLAYYSTCADSLLIALTAYKSSPTTPLPGDGKGVLFQNFIKQTIIYYKTKFPKIKYIQAGNEPDYAGESAASYYEVYKDYYKAINAANAELGLAGNNRLMLSNGAFTSTTNFSALVDYTNQFLTLYAADTDPGRRLDFFSMNCYTEQTNPKLFETAKPQITAALAAKGITPRPVFVTEYGLSGGDFLPAAWVRAQIMTAWAPAQLAKAFYLYEGGVDRVFNWAISHGEILHKSELADLNNAYPNPYGYALMFGKQISDRGTRVKATSAKLSAQGLGINALAAMGNGKGIAVLVWNFNYTNFTPDQEISVKINNIPQATFTGKINAKVYMIDSKNNNIYSNPSQNSLTASVEQAYDYAASLSIPLKLEGNSVALIVLNP</sequence>
<dbReference type="PROSITE" id="PS51257">
    <property type="entry name" value="PROKAR_LIPOPROTEIN"/>
    <property type="match status" value="1"/>
</dbReference>
<dbReference type="RefSeq" id="WP_012781462.1">
    <property type="nucleotide sequence ID" value="NC_013061.1"/>
</dbReference>
<proteinExistence type="predicted"/>
<feature type="signal peptide" evidence="1">
    <location>
        <begin position="1"/>
        <end position="25"/>
    </location>
</feature>
<evidence type="ECO:0008006" key="4">
    <source>
        <dbReference type="Google" id="ProtNLM"/>
    </source>
</evidence>
<evidence type="ECO:0000313" key="2">
    <source>
        <dbReference type="EMBL" id="ACU03518.1"/>
    </source>
</evidence>
<keyword evidence="1" id="KW-0732">Signal</keyword>
<dbReference type="KEGG" id="phe:Phep_1303"/>
<dbReference type="Proteomes" id="UP000000852">
    <property type="component" value="Chromosome"/>
</dbReference>
<gene>
    <name evidence="2" type="ordered locus">Phep_1303</name>
</gene>
<protein>
    <recommendedName>
        <fullName evidence="4">Asl1-like glycosyl hydrolase catalytic domain-containing protein</fullName>
    </recommendedName>
</protein>